<dbReference type="Proteomes" id="UP000306147">
    <property type="component" value="Unassembled WGS sequence"/>
</dbReference>
<evidence type="ECO:0000313" key="4">
    <source>
        <dbReference type="EMBL" id="TGX49701.1"/>
    </source>
</evidence>
<evidence type="ECO:0000313" key="5">
    <source>
        <dbReference type="Proteomes" id="UP000306147"/>
    </source>
</evidence>
<dbReference type="AlphaFoldDB" id="A0A4S1X1B6"/>
<dbReference type="CDD" id="cd06223">
    <property type="entry name" value="PRTases_typeI"/>
    <property type="match status" value="1"/>
</dbReference>
<dbReference type="OrthoDB" id="199120at2"/>
<keyword evidence="2 4" id="KW-0808">Transferase</keyword>
<name>A0A4S1X1B6_9SPHN</name>
<protein>
    <submittedName>
        <fullName evidence="4">Phosphoribosyltransferase</fullName>
    </submittedName>
</protein>
<accession>A0A4S1X1B6</accession>
<feature type="domain" description="Phosphoribosyltransferase" evidence="3">
    <location>
        <begin position="3"/>
        <end position="140"/>
    </location>
</feature>
<evidence type="ECO:0000259" key="3">
    <source>
        <dbReference type="Pfam" id="PF00156"/>
    </source>
</evidence>
<dbReference type="SUPFAM" id="SSF53271">
    <property type="entry name" value="PRTase-like"/>
    <property type="match status" value="1"/>
</dbReference>
<dbReference type="PANTHER" id="PTHR43363:SF1">
    <property type="entry name" value="HYPOXANTHINE-GUANINE PHOSPHORIBOSYLTRANSFERASE"/>
    <property type="match status" value="1"/>
</dbReference>
<organism evidence="4 5">
    <name type="scientific">Sphingomonas gei</name>
    <dbReference type="NCBI Taxonomy" id="1395960"/>
    <lineage>
        <taxon>Bacteria</taxon>
        <taxon>Pseudomonadati</taxon>
        <taxon>Pseudomonadota</taxon>
        <taxon>Alphaproteobacteria</taxon>
        <taxon>Sphingomonadales</taxon>
        <taxon>Sphingomonadaceae</taxon>
        <taxon>Sphingomonas</taxon>
    </lineage>
</organism>
<sequence length="160" mass="17456">MVAGIQALAAAMESEGWRPALLVGVGRGGLAPGVYLSHRMNLPLVSIDHSTRIAPFGTELIAVLAERTRAGEQLLFVEDINDSGKTIGEIRAALAAQGAIDSNIRFAVLIDNSLSAQRVDYQARTIDRSLDKDWFIFPWEAMAPRERIAEEAMEVPERIA</sequence>
<evidence type="ECO:0000256" key="1">
    <source>
        <dbReference type="ARBA" id="ARBA00022676"/>
    </source>
</evidence>
<keyword evidence="1 4" id="KW-0328">Glycosyltransferase</keyword>
<dbReference type="Gene3D" id="3.40.50.2020">
    <property type="match status" value="1"/>
</dbReference>
<dbReference type="GO" id="GO:0016757">
    <property type="term" value="F:glycosyltransferase activity"/>
    <property type="evidence" value="ECO:0007669"/>
    <property type="project" value="UniProtKB-KW"/>
</dbReference>
<dbReference type="InterPro" id="IPR000836">
    <property type="entry name" value="PRTase_dom"/>
</dbReference>
<proteinExistence type="predicted"/>
<gene>
    <name evidence="4" type="ORF">E5A73_19235</name>
</gene>
<keyword evidence="5" id="KW-1185">Reference proteome</keyword>
<evidence type="ECO:0000256" key="2">
    <source>
        <dbReference type="ARBA" id="ARBA00022679"/>
    </source>
</evidence>
<reference evidence="4 5" key="1">
    <citation type="submission" date="2019-04" db="EMBL/GenBank/DDBJ databases">
        <title>Sphingomonas psychrotolerans sp. nov., isolated from soil in the Tianshan Mountains, Xinjiang, China.</title>
        <authorList>
            <person name="Luo Y."/>
            <person name="Sheng H."/>
        </authorList>
    </citation>
    <scope>NUCLEOTIDE SEQUENCE [LARGE SCALE GENOMIC DNA]</scope>
    <source>
        <strain evidence="4 5">ZFGT-11</strain>
    </source>
</reference>
<dbReference type="InterPro" id="IPR029057">
    <property type="entry name" value="PRTase-like"/>
</dbReference>
<dbReference type="PANTHER" id="PTHR43363">
    <property type="entry name" value="HYPOXANTHINE PHOSPHORIBOSYLTRANSFERASE"/>
    <property type="match status" value="1"/>
</dbReference>
<dbReference type="Pfam" id="PF00156">
    <property type="entry name" value="Pribosyltran"/>
    <property type="match status" value="1"/>
</dbReference>
<dbReference type="EMBL" id="SRXT01000008">
    <property type="protein sequence ID" value="TGX49701.1"/>
    <property type="molecule type" value="Genomic_DNA"/>
</dbReference>
<comment type="caution">
    <text evidence="4">The sequence shown here is derived from an EMBL/GenBank/DDBJ whole genome shotgun (WGS) entry which is preliminary data.</text>
</comment>